<dbReference type="AlphaFoldDB" id="A0A1U7WRN0"/>
<name>A0A1U7WRN0_NICSY</name>
<reference evidence="1" key="1">
    <citation type="journal article" date="2013" name="Genome Biol.">
        <title>Reference genomes and transcriptomes of Nicotiana sylvestris and Nicotiana tomentosiformis.</title>
        <authorList>
            <person name="Sierro N."/>
            <person name="Battey J.N."/>
            <person name="Ouadi S."/>
            <person name="Bovet L."/>
            <person name="Goepfert S."/>
            <person name="Bakaher N."/>
            <person name="Peitsch M.C."/>
            <person name="Ivanov N.V."/>
        </authorList>
    </citation>
    <scope>NUCLEOTIDE SEQUENCE [LARGE SCALE GENOMIC DNA]</scope>
</reference>
<accession>A0A1U7WRN0</accession>
<sequence length="178" mass="20068">MAIKLVVGGITLNVISYYAPQAVLDEVVKRCFWEGLDEVVHGIPPTEKLFIGGDFNKHIGSSAGRYGEEERQGVVLCEYCKVYPSETLASQHRLLVMDVGIMITRNMRFVQGQPRIRWEALMKVKAQELEGRLLALGAWRSSGDERDMWTMTADCIREAAKEVLGVSKGYPGRYRGDW</sequence>
<dbReference type="SUPFAM" id="SSF56219">
    <property type="entry name" value="DNase I-like"/>
    <property type="match status" value="1"/>
</dbReference>
<keyword evidence="1" id="KW-1185">Reference proteome</keyword>
<dbReference type="Proteomes" id="UP000189701">
    <property type="component" value="Unplaced"/>
</dbReference>
<evidence type="ECO:0000313" key="1">
    <source>
        <dbReference type="Proteomes" id="UP000189701"/>
    </source>
</evidence>
<protein>
    <submittedName>
        <fullName evidence="2">Uncharacterized protein LOC104231313</fullName>
    </submittedName>
</protein>
<gene>
    <name evidence="2" type="primary">LOC104231313</name>
</gene>
<evidence type="ECO:0000313" key="2">
    <source>
        <dbReference type="RefSeq" id="XP_009782587.1"/>
    </source>
</evidence>
<dbReference type="RefSeq" id="XP_009782587.1">
    <property type="nucleotide sequence ID" value="XM_009784285.1"/>
</dbReference>
<dbReference type="STRING" id="4096.A0A1U7WRN0"/>
<organism evidence="1 2">
    <name type="scientific">Nicotiana sylvestris</name>
    <name type="common">Wood tobacco</name>
    <name type="synonym">South American tobacco</name>
    <dbReference type="NCBI Taxonomy" id="4096"/>
    <lineage>
        <taxon>Eukaryota</taxon>
        <taxon>Viridiplantae</taxon>
        <taxon>Streptophyta</taxon>
        <taxon>Embryophyta</taxon>
        <taxon>Tracheophyta</taxon>
        <taxon>Spermatophyta</taxon>
        <taxon>Magnoliopsida</taxon>
        <taxon>eudicotyledons</taxon>
        <taxon>Gunneridae</taxon>
        <taxon>Pentapetalae</taxon>
        <taxon>asterids</taxon>
        <taxon>lamiids</taxon>
        <taxon>Solanales</taxon>
        <taxon>Solanaceae</taxon>
        <taxon>Nicotianoideae</taxon>
        <taxon>Nicotianeae</taxon>
        <taxon>Nicotiana</taxon>
    </lineage>
</organism>
<proteinExistence type="predicted"/>
<dbReference type="InterPro" id="IPR036691">
    <property type="entry name" value="Endo/exonu/phosph_ase_sf"/>
</dbReference>
<dbReference type="Gene3D" id="3.60.10.10">
    <property type="entry name" value="Endonuclease/exonuclease/phosphatase"/>
    <property type="match status" value="1"/>
</dbReference>
<reference evidence="2" key="2">
    <citation type="submission" date="2025-08" db="UniProtKB">
        <authorList>
            <consortium name="RefSeq"/>
        </authorList>
    </citation>
    <scope>IDENTIFICATION</scope>
    <source>
        <tissue evidence="2">Leaf</tissue>
    </source>
</reference>